<evidence type="ECO:0000256" key="1">
    <source>
        <dbReference type="SAM" id="MobiDB-lite"/>
    </source>
</evidence>
<gene>
    <name evidence="2" type="ORF">CASFOL_020720</name>
</gene>
<reference evidence="3" key="1">
    <citation type="journal article" date="2024" name="IScience">
        <title>Strigolactones Initiate the Formation of Haustorium-like Structures in Castilleja.</title>
        <authorList>
            <person name="Buerger M."/>
            <person name="Peterson D."/>
            <person name="Chory J."/>
        </authorList>
    </citation>
    <scope>NUCLEOTIDE SEQUENCE [LARGE SCALE GENOMIC DNA]</scope>
</reference>
<accession>A0ABD3D1M7</accession>
<dbReference type="InterPro" id="IPR040378">
    <property type="entry name" value="BASL"/>
</dbReference>
<sequence>MTMKENSNPTLQNSNFVSKEIFTLNGLRSETDPLVSEEKDWKPKFDEFSMNNYGPLYPPNNRKDKMPIASFNANELKDTKYLYTNKNISERDKLDLTICDKDVNYHVVKDICIDEGASANELKITKSTSESPSDETLSDDDSAAEDSFVDETLPIQEFGTRSFLRSLIDSLDSDERHKEISSGNVVSMGPTKPVAEAESKKDIQAINSLSYNSKVESQIITFNFNSPALVPPGAITNRITEKVNEQTVDSTNAIIEKVNEQNVDLTNAITEKVNEHSVDSTNEPDQSVHCDNSENTSIEKFDDHHDADSAHVLRVNNESVVNRENYEHGESSFSAASGFVVHSGPIPYSGSVSFRSDVSATSGRSFAFPVLQSEWNSSPVRMTKANGGHFRKHKFWRSGLLCCRF</sequence>
<evidence type="ECO:0000313" key="2">
    <source>
        <dbReference type="EMBL" id="KAL3636173.1"/>
    </source>
</evidence>
<dbReference type="AlphaFoldDB" id="A0ABD3D1M7"/>
<dbReference type="PANTHER" id="PTHR33914:SF2">
    <property type="entry name" value="OS02G0582100 PROTEIN"/>
    <property type="match status" value="1"/>
</dbReference>
<evidence type="ECO:0000313" key="3">
    <source>
        <dbReference type="Proteomes" id="UP001632038"/>
    </source>
</evidence>
<dbReference type="PANTHER" id="PTHR33914">
    <property type="entry name" value="18S PRE-RIBOSOMAL ASSEMBLY PROTEIN GAR2-LIKE PROTEIN"/>
    <property type="match status" value="1"/>
</dbReference>
<proteinExistence type="predicted"/>
<dbReference type="EMBL" id="JAVIJP010000027">
    <property type="protein sequence ID" value="KAL3636173.1"/>
    <property type="molecule type" value="Genomic_DNA"/>
</dbReference>
<organism evidence="2 3">
    <name type="scientific">Castilleja foliolosa</name>
    <dbReference type="NCBI Taxonomy" id="1961234"/>
    <lineage>
        <taxon>Eukaryota</taxon>
        <taxon>Viridiplantae</taxon>
        <taxon>Streptophyta</taxon>
        <taxon>Embryophyta</taxon>
        <taxon>Tracheophyta</taxon>
        <taxon>Spermatophyta</taxon>
        <taxon>Magnoliopsida</taxon>
        <taxon>eudicotyledons</taxon>
        <taxon>Gunneridae</taxon>
        <taxon>Pentapetalae</taxon>
        <taxon>asterids</taxon>
        <taxon>lamiids</taxon>
        <taxon>Lamiales</taxon>
        <taxon>Orobanchaceae</taxon>
        <taxon>Pedicularideae</taxon>
        <taxon>Castillejinae</taxon>
        <taxon>Castilleja</taxon>
    </lineage>
</organism>
<comment type="caution">
    <text evidence="2">The sequence shown here is derived from an EMBL/GenBank/DDBJ whole genome shotgun (WGS) entry which is preliminary data.</text>
</comment>
<feature type="compositionally biased region" description="Acidic residues" evidence="1">
    <location>
        <begin position="132"/>
        <end position="144"/>
    </location>
</feature>
<dbReference type="Proteomes" id="UP001632038">
    <property type="component" value="Unassembled WGS sequence"/>
</dbReference>
<keyword evidence="3" id="KW-1185">Reference proteome</keyword>
<protein>
    <submittedName>
        <fullName evidence="2">Uncharacterized protein</fullName>
    </submittedName>
</protein>
<feature type="region of interest" description="Disordered" evidence="1">
    <location>
        <begin position="123"/>
        <end position="144"/>
    </location>
</feature>
<name>A0ABD3D1M7_9LAMI</name>